<proteinExistence type="predicted"/>
<protein>
    <submittedName>
        <fullName evidence="3">Mucin TcMUCII, putative</fullName>
    </submittedName>
</protein>
<feature type="compositionally biased region" description="Polar residues" evidence="1">
    <location>
        <begin position="159"/>
        <end position="168"/>
    </location>
</feature>
<evidence type="ECO:0000313" key="3">
    <source>
        <dbReference type="EMBL" id="EKF27456.1"/>
    </source>
</evidence>
<dbReference type="Pfam" id="PF01456">
    <property type="entry name" value="Mucin"/>
    <property type="match status" value="1"/>
</dbReference>
<dbReference type="AlphaFoldDB" id="K2MYP6"/>
<feature type="compositionally biased region" description="Polar residues" evidence="1">
    <location>
        <begin position="104"/>
        <end position="132"/>
    </location>
</feature>
<dbReference type="OrthoDB" id="10638979at2759"/>
<name>K2MYP6_TRYCR</name>
<feature type="signal peptide" evidence="2">
    <location>
        <begin position="1"/>
        <end position="24"/>
    </location>
</feature>
<keyword evidence="4" id="KW-1185">Reference proteome</keyword>
<feature type="compositionally biased region" description="Low complexity" evidence="1">
    <location>
        <begin position="229"/>
        <end position="261"/>
    </location>
</feature>
<keyword evidence="2" id="KW-0732">Signal</keyword>
<sequence length="297" mass="30611">MMMTCRLLCALLVLALCCCPAVCGTKPTEVTIAVPEAEAPGKGPSSQSLPSEEVKVKDQPGSLSKEPRVELGIEVPGSLTLTAPDLQSKDISNTLEASGMSGKAGTQSNRNTSLNKGKQKTENTVQRSTTQPLIAKREGGPDVNNASPSSLPPEGIQGISYSGPQSTGFAVEKGGVDGDEPRLTDKEPEEKGTTNTLQAEGNNGTRAQQSHTSPSAVQSEQNAEHPADTTNTKKTPTTTTTTTAPEAPSTTSTESPTVSTTHAPSRLREIDGSLSSSAWVCAPLVLAASALACTALG</sequence>
<evidence type="ECO:0000313" key="4">
    <source>
        <dbReference type="Proteomes" id="UP000007350"/>
    </source>
</evidence>
<dbReference type="Proteomes" id="UP000007350">
    <property type="component" value="Unassembled WGS sequence"/>
</dbReference>
<comment type="caution">
    <text evidence="3">The sequence shown here is derived from an EMBL/GenBank/DDBJ whole genome shotgun (WGS) entry which is preliminary data.</text>
</comment>
<accession>K2MYP6</accession>
<organism evidence="3 4">
    <name type="scientific">Trypanosoma cruzi marinkellei</name>
    <dbReference type="NCBI Taxonomy" id="85056"/>
    <lineage>
        <taxon>Eukaryota</taxon>
        <taxon>Discoba</taxon>
        <taxon>Euglenozoa</taxon>
        <taxon>Kinetoplastea</taxon>
        <taxon>Metakinetoplastina</taxon>
        <taxon>Trypanosomatida</taxon>
        <taxon>Trypanosomatidae</taxon>
        <taxon>Trypanosoma</taxon>
        <taxon>Schizotrypanum</taxon>
    </lineage>
</organism>
<dbReference type="InterPro" id="IPR000458">
    <property type="entry name" value="Tryp_mucin"/>
</dbReference>
<feature type="compositionally biased region" description="Polar residues" evidence="1">
    <location>
        <begin position="193"/>
        <end position="221"/>
    </location>
</feature>
<feature type="chain" id="PRO_5003861712" evidence="2">
    <location>
        <begin position="25"/>
        <end position="297"/>
    </location>
</feature>
<evidence type="ECO:0000256" key="2">
    <source>
        <dbReference type="SAM" id="SignalP"/>
    </source>
</evidence>
<feature type="region of interest" description="Disordered" evidence="1">
    <location>
        <begin position="36"/>
        <end position="264"/>
    </location>
</feature>
<dbReference type="EMBL" id="AHKC01018163">
    <property type="protein sequence ID" value="EKF27456.1"/>
    <property type="molecule type" value="Genomic_DNA"/>
</dbReference>
<feature type="compositionally biased region" description="Basic and acidic residues" evidence="1">
    <location>
        <begin position="174"/>
        <end position="192"/>
    </location>
</feature>
<evidence type="ECO:0000256" key="1">
    <source>
        <dbReference type="SAM" id="MobiDB-lite"/>
    </source>
</evidence>
<reference evidence="3 4" key="1">
    <citation type="journal article" date="2012" name="BMC Genomics">
        <title>Comparative genomic analysis of human infective Trypanosoma cruzi lineages with the bat-restricted subspecies T. cruzi marinkellei.</title>
        <authorList>
            <person name="Franzen O."/>
            <person name="Talavera-Lopez C."/>
            <person name="Ochaya S."/>
            <person name="Butler C.E."/>
            <person name="Messenger L.A."/>
            <person name="Lewis M.D."/>
            <person name="Llewellyn M.S."/>
            <person name="Marinkelle C.J."/>
            <person name="Tyler K.M."/>
            <person name="Miles M.A."/>
            <person name="Andersson B."/>
        </authorList>
    </citation>
    <scope>NUCLEOTIDE SEQUENCE [LARGE SCALE GENOMIC DNA]</scope>
    <source>
        <strain evidence="3 4">B7</strain>
    </source>
</reference>
<gene>
    <name evidence="3" type="ORF">MOQ_008821</name>
</gene>